<dbReference type="Pfam" id="PF08937">
    <property type="entry name" value="ThsB_TIR"/>
    <property type="match status" value="1"/>
</dbReference>
<name>A0ABU3KGM7_9BIFI</name>
<evidence type="ECO:0000313" key="3">
    <source>
        <dbReference type="Proteomes" id="UP001529481"/>
    </source>
</evidence>
<gene>
    <name evidence="2" type="ORF">QRX41_06905</name>
</gene>
<reference evidence="3" key="1">
    <citation type="submission" date="2023-07" db="EMBL/GenBank/DDBJ databases">
        <title>Bifidobacterium spp. in honeybee.</title>
        <authorList>
            <person name="Olofsson T."/>
        </authorList>
    </citation>
    <scope>NUCLEOTIDE SEQUENCE [LARGE SCALE GENOMIC DNA]</scope>
    <source>
        <strain evidence="3">H1HS16N</strain>
    </source>
</reference>
<protein>
    <submittedName>
        <fullName evidence="2">TIR domain-containing protein</fullName>
    </submittedName>
</protein>
<dbReference type="RefSeq" id="WP_313839581.1">
    <property type="nucleotide sequence ID" value="NZ_JASTZZ010000005.1"/>
</dbReference>
<organism evidence="2 3">
    <name type="scientific">Bifidobacterium kimbladii</name>
    <dbReference type="NCBI Taxonomy" id="1293826"/>
    <lineage>
        <taxon>Bacteria</taxon>
        <taxon>Bacillati</taxon>
        <taxon>Actinomycetota</taxon>
        <taxon>Actinomycetes</taxon>
        <taxon>Bifidobacteriales</taxon>
        <taxon>Bifidobacteriaceae</taxon>
        <taxon>Bifidobacterium</taxon>
    </lineage>
</organism>
<evidence type="ECO:0000259" key="1">
    <source>
        <dbReference type="Pfam" id="PF08937"/>
    </source>
</evidence>
<dbReference type="EMBL" id="JASTZZ010000005">
    <property type="protein sequence ID" value="MDT7509852.1"/>
    <property type="molecule type" value="Genomic_DNA"/>
</dbReference>
<dbReference type="InterPro" id="IPR015032">
    <property type="entry name" value="ThsB__TIR-like_domain"/>
</dbReference>
<sequence>MAVFYSFHYDRDVNRVQLVENMGVLDGQKILNHQDWESVKRGGTSAITRWIDEQMKYKSAVIVLIGKETSTRPWVLYEIEKAWNDKHRLLGIYIHGLSSMGEVDSKGANPFERVDGVYGIPVFDPTQISWSTGRIDSKATYNTLAMNLKSWSEQGTVRPW</sequence>
<keyword evidence="3" id="KW-1185">Reference proteome</keyword>
<comment type="caution">
    <text evidence="2">The sequence shown here is derived from an EMBL/GenBank/DDBJ whole genome shotgun (WGS) entry which is preliminary data.</text>
</comment>
<proteinExistence type="predicted"/>
<dbReference type="SUPFAM" id="SSF52206">
    <property type="entry name" value="Hypothetical protein MTH538"/>
    <property type="match status" value="1"/>
</dbReference>
<evidence type="ECO:0000313" key="2">
    <source>
        <dbReference type="EMBL" id="MDT7509852.1"/>
    </source>
</evidence>
<dbReference type="Gene3D" id="3.40.50.9200">
    <property type="entry name" value="Hypothetical protein MTH538"/>
    <property type="match status" value="1"/>
</dbReference>
<dbReference type="InterPro" id="IPR036490">
    <property type="entry name" value="ThsB_TIR-like_sf"/>
</dbReference>
<feature type="domain" description="Thoeris protein ThsB TIR-like" evidence="1">
    <location>
        <begin position="4"/>
        <end position="97"/>
    </location>
</feature>
<dbReference type="Proteomes" id="UP001529481">
    <property type="component" value="Unassembled WGS sequence"/>
</dbReference>
<accession>A0ABU3KGM7</accession>